<protein>
    <recommendedName>
        <fullName evidence="6">PIN domain-containing protein</fullName>
    </recommendedName>
</protein>
<keyword evidence="4" id="KW-0460">Magnesium</keyword>
<evidence type="ECO:0000256" key="2">
    <source>
        <dbReference type="ARBA" id="ARBA00022723"/>
    </source>
</evidence>
<feature type="region of interest" description="Disordered" evidence="5">
    <location>
        <begin position="153"/>
        <end position="203"/>
    </location>
</feature>
<evidence type="ECO:0000256" key="4">
    <source>
        <dbReference type="ARBA" id="ARBA00022842"/>
    </source>
</evidence>
<reference evidence="8" key="1">
    <citation type="journal article" date="2019" name="Int. J. Syst. Evol. Microbiol.">
        <title>The Global Catalogue of Microorganisms (GCM) 10K type strain sequencing project: providing services to taxonomists for standard genome sequencing and annotation.</title>
        <authorList>
            <consortium name="The Broad Institute Genomics Platform"/>
            <consortium name="The Broad Institute Genome Sequencing Center for Infectious Disease"/>
            <person name="Wu L."/>
            <person name="Ma J."/>
        </authorList>
    </citation>
    <scope>NUCLEOTIDE SEQUENCE [LARGE SCALE GENOMIC DNA]</scope>
    <source>
        <strain evidence="8">JCM 4816</strain>
    </source>
</reference>
<evidence type="ECO:0000256" key="3">
    <source>
        <dbReference type="ARBA" id="ARBA00022801"/>
    </source>
</evidence>
<gene>
    <name evidence="7" type="ORF">GCM10019016_030200</name>
</gene>
<evidence type="ECO:0000259" key="6">
    <source>
        <dbReference type="Pfam" id="PF13638"/>
    </source>
</evidence>
<evidence type="ECO:0000256" key="1">
    <source>
        <dbReference type="ARBA" id="ARBA00022722"/>
    </source>
</evidence>
<keyword evidence="1" id="KW-0540">Nuclease</keyword>
<dbReference type="InterPro" id="IPR029060">
    <property type="entry name" value="PIN-like_dom_sf"/>
</dbReference>
<name>A0ABP6TMZ6_9ACTN</name>
<comment type="caution">
    <text evidence="7">The sequence shown here is derived from an EMBL/GenBank/DDBJ whole genome shotgun (WGS) entry which is preliminary data.</text>
</comment>
<dbReference type="Pfam" id="PF13638">
    <property type="entry name" value="PIN_4"/>
    <property type="match status" value="1"/>
</dbReference>
<accession>A0ABP6TMZ6</accession>
<feature type="compositionally biased region" description="Polar residues" evidence="5">
    <location>
        <begin position="190"/>
        <end position="203"/>
    </location>
</feature>
<feature type="domain" description="PIN" evidence="6">
    <location>
        <begin position="2"/>
        <end position="150"/>
    </location>
</feature>
<sequence>MADTSFYIHHPDQLEEADFPELLNVWGASVHLMVPMVVVDEPDQLKESKERHVRWRARYTLAVLDRLFQQSTEQAVLRAPDAEELRRTGLRRGEVTVQLMFDPPGHVRLPINDDEIVDRALAIKPLSGREATVLTYDTGQATRARVAGLRDLKLSMPLDDEPEQQTANRRRPPSGERGVQVPAGRRDGQVESTVNGSAQPRPA</sequence>
<dbReference type="Proteomes" id="UP001501455">
    <property type="component" value="Unassembled WGS sequence"/>
</dbReference>
<keyword evidence="3" id="KW-0378">Hydrolase</keyword>
<dbReference type="SUPFAM" id="SSF88723">
    <property type="entry name" value="PIN domain-like"/>
    <property type="match status" value="1"/>
</dbReference>
<dbReference type="InterPro" id="IPR002716">
    <property type="entry name" value="PIN_dom"/>
</dbReference>
<evidence type="ECO:0000313" key="7">
    <source>
        <dbReference type="EMBL" id="GAA3495919.1"/>
    </source>
</evidence>
<dbReference type="Gene3D" id="3.40.50.1010">
    <property type="entry name" value="5'-nuclease"/>
    <property type="match status" value="1"/>
</dbReference>
<proteinExistence type="predicted"/>
<organism evidence="7 8">
    <name type="scientific">Streptomyces prasinosporus</name>
    <dbReference type="NCBI Taxonomy" id="68256"/>
    <lineage>
        <taxon>Bacteria</taxon>
        <taxon>Bacillati</taxon>
        <taxon>Actinomycetota</taxon>
        <taxon>Actinomycetes</taxon>
        <taxon>Kitasatosporales</taxon>
        <taxon>Streptomycetaceae</taxon>
        <taxon>Streptomyces</taxon>
        <taxon>Streptomyces albogriseolus group</taxon>
    </lineage>
</organism>
<keyword evidence="2" id="KW-0479">Metal-binding</keyword>
<evidence type="ECO:0000256" key="5">
    <source>
        <dbReference type="SAM" id="MobiDB-lite"/>
    </source>
</evidence>
<keyword evidence="8" id="KW-1185">Reference proteome</keyword>
<dbReference type="RefSeq" id="WP_345575911.1">
    <property type="nucleotide sequence ID" value="NZ_BAAAXF010000021.1"/>
</dbReference>
<dbReference type="EMBL" id="BAAAXF010000021">
    <property type="protein sequence ID" value="GAA3495919.1"/>
    <property type="molecule type" value="Genomic_DNA"/>
</dbReference>
<evidence type="ECO:0000313" key="8">
    <source>
        <dbReference type="Proteomes" id="UP001501455"/>
    </source>
</evidence>